<evidence type="ECO:0000313" key="1">
    <source>
        <dbReference type="EMBL" id="GJT95413.1"/>
    </source>
</evidence>
<gene>
    <name evidence="1" type="ORF">Tco_1090931</name>
</gene>
<sequence length="110" mass="11766">MMVSIPMTFSSDNSTEYLVSTVGGTVSLKGLILAEVRLLSTRFHVLAIISSFASTSGPSKVLSIRGSHNLRDSNSQKGSGFGLSAKGMVFLYAKVEEKLLCYDAYECGCT</sequence>
<reference evidence="1" key="1">
    <citation type="journal article" date="2022" name="Int. J. Mol. Sci.">
        <title>Draft Genome of Tanacetum Coccineum: Genomic Comparison of Closely Related Tanacetum-Family Plants.</title>
        <authorList>
            <person name="Yamashiro T."/>
            <person name="Shiraishi A."/>
            <person name="Nakayama K."/>
            <person name="Satake H."/>
        </authorList>
    </citation>
    <scope>NUCLEOTIDE SEQUENCE</scope>
</reference>
<keyword evidence="2" id="KW-1185">Reference proteome</keyword>
<proteinExistence type="predicted"/>
<protein>
    <submittedName>
        <fullName evidence="1">Uncharacterized protein</fullName>
    </submittedName>
</protein>
<accession>A0ABQ5I5R0</accession>
<organism evidence="1 2">
    <name type="scientific">Tanacetum coccineum</name>
    <dbReference type="NCBI Taxonomy" id="301880"/>
    <lineage>
        <taxon>Eukaryota</taxon>
        <taxon>Viridiplantae</taxon>
        <taxon>Streptophyta</taxon>
        <taxon>Embryophyta</taxon>
        <taxon>Tracheophyta</taxon>
        <taxon>Spermatophyta</taxon>
        <taxon>Magnoliopsida</taxon>
        <taxon>eudicotyledons</taxon>
        <taxon>Gunneridae</taxon>
        <taxon>Pentapetalae</taxon>
        <taxon>asterids</taxon>
        <taxon>campanulids</taxon>
        <taxon>Asterales</taxon>
        <taxon>Asteraceae</taxon>
        <taxon>Asteroideae</taxon>
        <taxon>Anthemideae</taxon>
        <taxon>Anthemidinae</taxon>
        <taxon>Tanacetum</taxon>
    </lineage>
</organism>
<reference evidence="1" key="2">
    <citation type="submission" date="2022-01" db="EMBL/GenBank/DDBJ databases">
        <authorList>
            <person name="Yamashiro T."/>
            <person name="Shiraishi A."/>
            <person name="Satake H."/>
            <person name="Nakayama K."/>
        </authorList>
    </citation>
    <scope>NUCLEOTIDE SEQUENCE</scope>
</reference>
<comment type="caution">
    <text evidence="1">The sequence shown here is derived from an EMBL/GenBank/DDBJ whole genome shotgun (WGS) entry which is preliminary data.</text>
</comment>
<name>A0ABQ5I5R0_9ASTR</name>
<dbReference type="EMBL" id="BQNB010020385">
    <property type="protein sequence ID" value="GJT95413.1"/>
    <property type="molecule type" value="Genomic_DNA"/>
</dbReference>
<evidence type="ECO:0000313" key="2">
    <source>
        <dbReference type="Proteomes" id="UP001151760"/>
    </source>
</evidence>
<dbReference type="Proteomes" id="UP001151760">
    <property type="component" value="Unassembled WGS sequence"/>
</dbReference>